<dbReference type="OrthoDB" id="7743910at2"/>
<comment type="caution">
    <text evidence="3">The sequence shown here is derived from an EMBL/GenBank/DDBJ whole genome shotgun (WGS) entry which is preliminary data.</text>
</comment>
<evidence type="ECO:0008006" key="5">
    <source>
        <dbReference type="Google" id="ProtNLM"/>
    </source>
</evidence>
<evidence type="ECO:0000256" key="1">
    <source>
        <dbReference type="SAM" id="MobiDB-lite"/>
    </source>
</evidence>
<protein>
    <recommendedName>
        <fullName evidence="5">Anti-sigma factor</fullName>
    </recommendedName>
</protein>
<dbReference type="InterPro" id="IPR041916">
    <property type="entry name" value="Anti_sigma_zinc_sf"/>
</dbReference>
<keyword evidence="2" id="KW-1133">Transmembrane helix</keyword>
<feature type="transmembrane region" description="Helical" evidence="2">
    <location>
        <begin position="117"/>
        <end position="136"/>
    </location>
</feature>
<proteinExistence type="predicted"/>
<sequence length="253" mass="26168">MTIDDETLMALADGQLDPDQARDVQARLATDPAAQARLVLFRRTRARLEALRDDTPQAAPGDAALIARIRAATGGAAPRQGSTGPAPATAPPRPTAAPAMAPPQTGMRAANANRAPWMALAAGLGAVAVMAGLVLTDGRRDGSPLQTALAQLPAGEGTVLPDGTDLTVLASFRIGGDALCREVETLRDDSARLAVLCRAAPGQPFEERFAMDLPAGDDYRPASGDLEALDDWLTQVGAGPVLSPQEEALLLTP</sequence>
<dbReference type="RefSeq" id="WP_136856534.1">
    <property type="nucleotide sequence ID" value="NZ_SUNH01000012.1"/>
</dbReference>
<evidence type="ECO:0000256" key="2">
    <source>
        <dbReference type="SAM" id="Phobius"/>
    </source>
</evidence>
<dbReference type="EMBL" id="SUNH01000012">
    <property type="protein sequence ID" value="TJZ84356.1"/>
    <property type="molecule type" value="Genomic_DNA"/>
</dbReference>
<accession>A0A4U0QR86</accession>
<keyword evidence="2" id="KW-0472">Membrane</keyword>
<name>A0A4U0QR86_9RHOB</name>
<keyword evidence="2" id="KW-0812">Transmembrane</keyword>
<dbReference type="Proteomes" id="UP000306223">
    <property type="component" value="Unassembled WGS sequence"/>
</dbReference>
<evidence type="ECO:0000313" key="3">
    <source>
        <dbReference type="EMBL" id="TJZ84356.1"/>
    </source>
</evidence>
<dbReference type="Gene3D" id="1.10.10.1320">
    <property type="entry name" value="Anti-sigma factor, zinc-finger domain"/>
    <property type="match status" value="1"/>
</dbReference>
<gene>
    <name evidence="3" type="ORF">FA740_09480</name>
</gene>
<feature type="region of interest" description="Disordered" evidence="1">
    <location>
        <begin position="73"/>
        <end position="102"/>
    </location>
</feature>
<organism evidence="3 4">
    <name type="scientific">Paracoccus hibiscisoli</name>
    <dbReference type="NCBI Taxonomy" id="2023261"/>
    <lineage>
        <taxon>Bacteria</taxon>
        <taxon>Pseudomonadati</taxon>
        <taxon>Pseudomonadota</taxon>
        <taxon>Alphaproteobacteria</taxon>
        <taxon>Rhodobacterales</taxon>
        <taxon>Paracoccaceae</taxon>
        <taxon>Paracoccus</taxon>
    </lineage>
</organism>
<dbReference type="AlphaFoldDB" id="A0A4U0QR86"/>
<keyword evidence="4" id="KW-1185">Reference proteome</keyword>
<evidence type="ECO:0000313" key="4">
    <source>
        <dbReference type="Proteomes" id="UP000306223"/>
    </source>
</evidence>
<reference evidence="3 4" key="1">
    <citation type="submission" date="2019-04" db="EMBL/GenBank/DDBJ databases">
        <authorList>
            <person name="Li J."/>
        </authorList>
    </citation>
    <scope>NUCLEOTIDE SEQUENCE [LARGE SCALE GENOMIC DNA]</scope>
    <source>
        <strain evidence="3 4">CCTCC AB2016182</strain>
    </source>
</reference>